<dbReference type="PANTHER" id="PTHR30565:SF9">
    <property type="entry name" value="PROTEIN YCIF"/>
    <property type="match status" value="1"/>
</dbReference>
<reference evidence="2" key="1">
    <citation type="submission" date="2023-07" db="EMBL/GenBank/DDBJ databases">
        <title>Dyadobacter sp. nov 'subterranea' isolated from contaminted grondwater.</title>
        <authorList>
            <person name="Szabo I."/>
            <person name="Al-Omari J."/>
            <person name="Szerdahelyi S.G."/>
            <person name="Rado J."/>
        </authorList>
    </citation>
    <scope>NUCLEOTIDE SEQUENCE [LARGE SCALE GENOMIC DNA]</scope>
    <source>
        <strain evidence="2">UP-52</strain>
    </source>
</reference>
<dbReference type="InterPro" id="IPR012347">
    <property type="entry name" value="Ferritin-like"/>
</dbReference>
<dbReference type="InterPro" id="IPR047114">
    <property type="entry name" value="YciF"/>
</dbReference>
<evidence type="ECO:0000313" key="1">
    <source>
        <dbReference type="EMBL" id="MBE9460909.1"/>
    </source>
</evidence>
<dbReference type="Proteomes" id="UP000634134">
    <property type="component" value="Unassembled WGS sequence"/>
</dbReference>
<organism evidence="1 2">
    <name type="scientific">Dyadobacter subterraneus</name>
    <dbReference type="NCBI Taxonomy" id="2773304"/>
    <lineage>
        <taxon>Bacteria</taxon>
        <taxon>Pseudomonadati</taxon>
        <taxon>Bacteroidota</taxon>
        <taxon>Cytophagia</taxon>
        <taxon>Cytophagales</taxon>
        <taxon>Spirosomataceae</taxon>
        <taxon>Dyadobacter</taxon>
    </lineage>
</organism>
<dbReference type="Pfam" id="PF05974">
    <property type="entry name" value="DUF892"/>
    <property type="match status" value="1"/>
</dbReference>
<dbReference type="SUPFAM" id="SSF47240">
    <property type="entry name" value="Ferritin-like"/>
    <property type="match status" value="1"/>
</dbReference>
<gene>
    <name evidence="1" type="ORF">IEE83_03355</name>
</gene>
<comment type="caution">
    <text evidence="1">The sequence shown here is derived from an EMBL/GenBank/DDBJ whole genome shotgun (WGS) entry which is preliminary data.</text>
</comment>
<protein>
    <submittedName>
        <fullName evidence="1">Ferritin-like domain-containing protein</fullName>
    </submittedName>
</protein>
<name>A0ABR9W9I7_9BACT</name>
<dbReference type="CDD" id="cd07909">
    <property type="entry name" value="YciF"/>
    <property type="match status" value="1"/>
</dbReference>
<sequence>MKTAKSKVTNTISEKDHEKLTELFIDGLKDIYWAEKHLAKALVKMEKAATSDELKAAFEKHTTETEEHASRLEEIFGIIGEKAQAKKCEAMNGLLKEADEITESTDKGTMVRDCGLIMAAQKVEHYEIASYGTLRNIARTLGHEDVANILQTTLDEEGTTDHKLTELAETYVNEEANQE</sequence>
<dbReference type="InterPro" id="IPR010287">
    <property type="entry name" value="DUF892_YciF-like"/>
</dbReference>
<dbReference type="Gene3D" id="1.20.1260.10">
    <property type="match status" value="1"/>
</dbReference>
<dbReference type="EMBL" id="JACYGY010000001">
    <property type="protein sequence ID" value="MBE9460909.1"/>
    <property type="molecule type" value="Genomic_DNA"/>
</dbReference>
<accession>A0ABR9W9I7</accession>
<proteinExistence type="predicted"/>
<dbReference type="PANTHER" id="PTHR30565">
    <property type="entry name" value="PROTEIN YCIF"/>
    <property type="match status" value="1"/>
</dbReference>
<evidence type="ECO:0000313" key="2">
    <source>
        <dbReference type="Proteomes" id="UP000634134"/>
    </source>
</evidence>
<dbReference type="InterPro" id="IPR009078">
    <property type="entry name" value="Ferritin-like_SF"/>
</dbReference>
<dbReference type="RefSeq" id="WP_194119207.1">
    <property type="nucleotide sequence ID" value="NZ_JACYGY010000001.1"/>
</dbReference>
<keyword evidence="2" id="KW-1185">Reference proteome</keyword>